<dbReference type="AlphaFoldDB" id="A0A150MDT2"/>
<evidence type="ECO:0000256" key="1">
    <source>
        <dbReference type="SAM" id="MobiDB-lite"/>
    </source>
</evidence>
<reference evidence="2 3" key="1">
    <citation type="submission" date="2016-01" db="EMBL/GenBank/DDBJ databases">
        <title>Draft Genome Sequences of Seven Thermophilic Sporeformers Isolated from Foods.</title>
        <authorList>
            <person name="Berendsen E.M."/>
            <person name="Wells-Bennik M.H."/>
            <person name="Krawcyk A.O."/>
            <person name="De Jong A."/>
            <person name="Holsappel S."/>
            <person name="Eijlander R.T."/>
            <person name="Kuipers O.P."/>
        </authorList>
    </citation>
    <scope>NUCLEOTIDE SEQUENCE [LARGE SCALE GENOMIC DNA]</scope>
    <source>
        <strain evidence="2 3">B4135</strain>
    </source>
</reference>
<proteinExistence type="predicted"/>
<evidence type="ECO:0000313" key="2">
    <source>
        <dbReference type="EMBL" id="KYD22442.1"/>
    </source>
</evidence>
<accession>A0A150MDT2</accession>
<protein>
    <submittedName>
        <fullName evidence="2">Uncharacterized protein</fullName>
    </submittedName>
</protein>
<sequence>MRRTLDGSSGRPAGAGKTGSSAEAGPNGKPKRKPSKFVTKPPILRFYFFKSESISGKTVVFSDFICYFLLKR</sequence>
<evidence type="ECO:0000313" key="3">
    <source>
        <dbReference type="Proteomes" id="UP000075683"/>
    </source>
</evidence>
<organism evidence="2 3">
    <name type="scientific">Caldibacillus debilis</name>
    <dbReference type="NCBI Taxonomy" id="301148"/>
    <lineage>
        <taxon>Bacteria</taxon>
        <taxon>Bacillati</taxon>
        <taxon>Bacillota</taxon>
        <taxon>Bacilli</taxon>
        <taxon>Bacillales</taxon>
        <taxon>Bacillaceae</taxon>
        <taxon>Caldibacillus</taxon>
    </lineage>
</organism>
<comment type="caution">
    <text evidence="2">The sequence shown here is derived from an EMBL/GenBank/DDBJ whole genome shotgun (WGS) entry which is preliminary data.</text>
</comment>
<dbReference type="STRING" id="301148.B4135_1232"/>
<dbReference type="Proteomes" id="UP000075683">
    <property type="component" value="Unassembled WGS sequence"/>
</dbReference>
<gene>
    <name evidence="2" type="ORF">B4135_1232</name>
</gene>
<dbReference type="EMBL" id="LQYT01000010">
    <property type="protein sequence ID" value="KYD22442.1"/>
    <property type="molecule type" value="Genomic_DNA"/>
</dbReference>
<feature type="region of interest" description="Disordered" evidence="1">
    <location>
        <begin position="1"/>
        <end position="37"/>
    </location>
</feature>
<name>A0A150MDT2_9BACI</name>